<reference evidence="1 2" key="1">
    <citation type="submission" date="2018-10" db="EMBL/GenBank/DDBJ databases">
        <title>Genomic Encyclopedia of Type Strains, Phase IV (KMG-IV): sequencing the most valuable type-strain genomes for metagenomic binning, comparative biology and taxonomic classification.</title>
        <authorList>
            <person name="Goeker M."/>
        </authorList>
    </citation>
    <scope>NUCLEOTIDE SEQUENCE [LARGE SCALE GENOMIC DNA]</scope>
    <source>
        <strain evidence="1 2">DSM 23841</strain>
    </source>
</reference>
<evidence type="ECO:0000313" key="2">
    <source>
        <dbReference type="Proteomes" id="UP000270626"/>
    </source>
</evidence>
<gene>
    <name evidence="1" type="ORF">DFR40_1841</name>
</gene>
<dbReference type="RefSeq" id="WP_121458151.1">
    <property type="nucleotide sequence ID" value="NZ_JAANMQ010000004.1"/>
</dbReference>
<accession>A0A495WAW6</accession>
<dbReference type="AlphaFoldDB" id="A0A495WAW6"/>
<dbReference type="OrthoDB" id="9180283at2"/>
<comment type="caution">
    <text evidence="1">The sequence shown here is derived from an EMBL/GenBank/DDBJ whole genome shotgun (WGS) entry which is preliminary data.</text>
</comment>
<keyword evidence="2" id="KW-1185">Reference proteome</keyword>
<proteinExistence type="predicted"/>
<protein>
    <submittedName>
        <fullName evidence="1">Uncharacterized protein</fullName>
    </submittedName>
</protein>
<sequence>MASVSPIPADPLAALADTECQRLAARLAQDAFAAVFRMAVAPDSDVEAGALGELAGRCSNWSQAGADDDARALRLALLVNGLDAWGLAYTQAFQLTAIPALTALLGGLRTRLDAAADARFQQQFARIAEVEFAAVDFKVELRRSIHLALWHAMSACETAEQAEGLVRPLGSLLLGLNEQMPELGWRLIADALASIQISLLADPAASAIAQEGTRQLFAALRHALPGERHQAILAHSGRAVVAWQQARRARDAEGRIDA</sequence>
<organism evidence="1 2">
    <name type="scientific">Azonexus fungiphilus</name>
    <dbReference type="NCBI Taxonomy" id="146940"/>
    <lineage>
        <taxon>Bacteria</taxon>
        <taxon>Pseudomonadati</taxon>
        <taxon>Pseudomonadota</taxon>
        <taxon>Betaproteobacteria</taxon>
        <taxon>Rhodocyclales</taxon>
        <taxon>Azonexaceae</taxon>
        <taxon>Azonexus</taxon>
    </lineage>
</organism>
<dbReference type="EMBL" id="RBXP01000014">
    <property type="protein sequence ID" value="RKT58812.1"/>
    <property type="molecule type" value="Genomic_DNA"/>
</dbReference>
<dbReference type="Proteomes" id="UP000270626">
    <property type="component" value="Unassembled WGS sequence"/>
</dbReference>
<evidence type="ECO:0000313" key="1">
    <source>
        <dbReference type="EMBL" id="RKT58812.1"/>
    </source>
</evidence>
<name>A0A495WAW6_9RHOO</name>